<accession>A0ABM7RB67</accession>
<evidence type="ECO:0000313" key="4">
    <source>
        <dbReference type="Proteomes" id="UP001374893"/>
    </source>
</evidence>
<proteinExistence type="predicted"/>
<feature type="transmembrane region" description="Helical" evidence="2">
    <location>
        <begin position="51"/>
        <end position="74"/>
    </location>
</feature>
<dbReference type="Proteomes" id="UP001374893">
    <property type="component" value="Chromosome"/>
</dbReference>
<feature type="transmembrane region" description="Helical" evidence="2">
    <location>
        <begin position="183"/>
        <end position="203"/>
    </location>
</feature>
<protein>
    <submittedName>
        <fullName evidence="3">Uncharacterized protein</fullName>
    </submittedName>
</protein>
<organism evidence="3 4">
    <name type="scientific">Haloferula helveola</name>
    <dbReference type="NCBI Taxonomy" id="490095"/>
    <lineage>
        <taxon>Bacteria</taxon>
        <taxon>Pseudomonadati</taxon>
        <taxon>Verrucomicrobiota</taxon>
        <taxon>Verrucomicrobiia</taxon>
        <taxon>Verrucomicrobiales</taxon>
        <taxon>Verrucomicrobiaceae</taxon>
        <taxon>Haloferula</taxon>
    </lineage>
</organism>
<dbReference type="EMBL" id="AP024702">
    <property type="protein sequence ID" value="BCX46849.1"/>
    <property type="molecule type" value="Genomic_DNA"/>
</dbReference>
<feature type="region of interest" description="Disordered" evidence="1">
    <location>
        <begin position="16"/>
        <end position="37"/>
    </location>
</feature>
<feature type="transmembrane region" description="Helical" evidence="2">
    <location>
        <begin position="103"/>
        <end position="129"/>
    </location>
</feature>
<dbReference type="RefSeq" id="WP_338688755.1">
    <property type="nucleotide sequence ID" value="NZ_AP024702.1"/>
</dbReference>
<name>A0ABM7RB67_9BACT</name>
<evidence type="ECO:0000256" key="2">
    <source>
        <dbReference type="SAM" id="Phobius"/>
    </source>
</evidence>
<sequence length="217" mass="22795">MLDTTRMAVVESLQAEMTTDPTSPYTPPQAPEAAAPEFPDQPPPAIKVFGIIHLVLAGLGVVSAIMAAVGMLFLGKLGSLASGPAGSSAGGEFDALQGYMAEIAWFSFLSTGFTLVLAALLLVAGIKLVKKRRNAVTWSNGYAWTSIVMKVASLVITVVFIMPAAARMNQAIGGDTQETLSNISTFFGSAVSFAYPVVALILLNRTPVKRYLDSHGT</sequence>
<evidence type="ECO:0000256" key="1">
    <source>
        <dbReference type="SAM" id="MobiDB-lite"/>
    </source>
</evidence>
<gene>
    <name evidence="3" type="ORF">HAHE_07570</name>
</gene>
<keyword evidence="4" id="KW-1185">Reference proteome</keyword>
<keyword evidence="2" id="KW-1133">Transmembrane helix</keyword>
<evidence type="ECO:0000313" key="3">
    <source>
        <dbReference type="EMBL" id="BCX46849.1"/>
    </source>
</evidence>
<keyword evidence="2" id="KW-0812">Transmembrane</keyword>
<reference evidence="3 4" key="1">
    <citation type="submission" date="2021-06" db="EMBL/GenBank/DDBJ databases">
        <title>Complete genome of Haloferula helveola possessing various polysaccharide degrading enzymes.</title>
        <authorList>
            <person name="Takami H."/>
            <person name="Huang C."/>
            <person name="Hamasaki K."/>
        </authorList>
    </citation>
    <scope>NUCLEOTIDE SEQUENCE [LARGE SCALE GENOMIC DNA]</scope>
    <source>
        <strain evidence="3 4">CN-1</strain>
    </source>
</reference>
<keyword evidence="2" id="KW-0472">Membrane</keyword>
<feature type="transmembrane region" description="Helical" evidence="2">
    <location>
        <begin position="141"/>
        <end position="163"/>
    </location>
</feature>